<keyword evidence="3" id="KW-1185">Reference proteome</keyword>
<dbReference type="CDD" id="cd09917">
    <property type="entry name" value="F-box_SF"/>
    <property type="match status" value="1"/>
</dbReference>
<name>A0A6A6ZF78_9PLEO</name>
<dbReference type="Proteomes" id="UP000799424">
    <property type="component" value="Unassembled WGS sequence"/>
</dbReference>
<dbReference type="OrthoDB" id="3660227at2759"/>
<protein>
    <recommendedName>
        <fullName evidence="1">F-box domain-containing protein</fullName>
    </recommendedName>
</protein>
<dbReference type="SUPFAM" id="SSF52047">
    <property type="entry name" value="RNI-like"/>
    <property type="match status" value="1"/>
</dbReference>
<gene>
    <name evidence="2" type="ORF">CC86DRAFT_145223</name>
</gene>
<accession>A0A6A6ZF78</accession>
<organism evidence="2 3">
    <name type="scientific">Ophiobolus disseminans</name>
    <dbReference type="NCBI Taxonomy" id="1469910"/>
    <lineage>
        <taxon>Eukaryota</taxon>
        <taxon>Fungi</taxon>
        <taxon>Dikarya</taxon>
        <taxon>Ascomycota</taxon>
        <taxon>Pezizomycotina</taxon>
        <taxon>Dothideomycetes</taxon>
        <taxon>Pleosporomycetidae</taxon>
        <taxon>Pleosporales</taxon>
        <taxon>Pleosporineae</taxon>
        <taxon>Phaeosphaeriaceae</taxon>
        <taxon>Ophiobolus</taxon>
    </lineage>
</organism>
<dbReference type="PROSITE" id="PS50181">
    <property type="entry name" value="FBOX"/>
    <property type="match status" value="1"/>
</dbReference>
<feature type="domain" description="F-box" evidence="1">
    <location>
        <begin position="5"/>
        <end position="41"/>
    </location>
</feature>
<dbReference type="EMBL" id="MU006245">
    <property type="protein sequence ID" value="KAF2819369.1"/>
    <property type="molecule type" value="Genomic_DNA"/>
</dbReference>
<dbReference type="InterPro" id="IPR001810">
    <property type="entry name" value="F-box_dom"/>
</dbReference>
<evidence type="ECO:0000313" key="2">
    <source>
        <dbReference type="EMBL" id="KAF2819369.1"/>
    </source>
</evidence>
<dbReference type="AlphaFoldDB" id="A0A6A6ZF78"/>
<reference evidence="2" key="1">
    <citation type="journal article" date="2020" name="Stud. Mycol.">
        <title>101 Dothideomycetes genomes: a test case for predicting lifestyles and emergence of pathogens.</title>
        <authorList>
            <person name="Haridas S."/>
            <person name="Albert R."/>
            <person name="Binder M."/>
            <person name="Bloem J."/>
            <person name="Labutti K."/>
            <person name="Salamov A."/>
            <person name="Andreopoulos B."/>
            <person name="Baker S."/>
            <person name="Barry K."/>
            <person name="Bills G."/>
            <person name="Bluhm B."/>
            <person name="Cannon C."/>
            <person name="Castanera R."/>
            <person name="Culley D."/>
            <person name="Daum C."/>
            <person name="Ezra D."/>
            <person name="Gonzalez J."/>
            <person name="Henrissat B."/>
            <person name="Kuo A."/>
            <person name="Liang C."/>
            <person name="Lipzen A."/>
            <person name="Lutzoni F."/>
            <person name="Magnuson J."/>
            <person name="Mondo S."/>
            <person name="Nolan M."/>
            <person name="Ohm R."/>
            <person name="Pangilinan J."/>
            <person name="Park H.-J."/>
            <person name="Ramirez L."/>
            <person name="Alfaro M."/>
            <person name="Sun H."/>
            <person name="Tritt A."/>
            <person name="Yoshinaga Y."/>
            <person name="Zwiers L.-H."/>
            <person name="Turgeon B."/>
            <person name="Goodwin S."/>
            <person name="Spatafora J."/>
            <person name="Crous P."/>
            <person name="Grigoriev I."/>
        </authorList>
    </citation>
    <scope>NUCLEOTIDE SEQUENCE</scope>
    <source>
        <strain evidence="2">CBS 113818</strain>
    </source>
</reference>
<sequence>MVTAALTLNTLPNELIVCILGYIDLESLLELNRTNWHMHDLTLGHIYAVFPGRNPALFLSQIVLPRPSGLGRLANQVKDVSWMLHAPLRRQTPIAATRFNLTSNEQRDIAEAFRSLEIAVPALSPVVGLADLFEADHSNLHDNHWFLEFFLLFLPNVEGLQVYDAWQWNDHTYWFSHAAANSDHFMRLKTITIHGPLRIENIVPLLALPTLRELELWQVTVTRQASDEEFAWESPGRAVPDMLHTVSSSLEVLRLRESYLPTTSLVPIFGAIRSLKAFTYEHVANELTHAPGWNGQMDYDVLSTSLCRHPLETLCVHLAHSHTVNTSLSGLIVPLHHTLKHLDVGTFFQYSYLEIEPCINKLVDILPVGLQRLDISFWVSLDHAPERFVTADFVRRLARAMRGTQLKVLGVKYSRATMATSVRENLVQELEDLGIKLLATEDGRGFDQ</sequence>
<evidence type="ECO:0000259" key="1">
    <source>
        <dbReference type="PROSITE" id="PS50181"/>
    </source>
</evidence>
<evidence type="ECO:0000313" key="3">
    <source>
        <dbReference type="Proteomes" id="UP000799424"/>
    </source>
</evidence>
<proteinExistence type="predicted"/>